<evidence type="ECO:0000313" key="1">
    <source>
        <dbReference type="EMBL" id="KAA9333014.1"/>
    </source>
</evidence>
<evidence type="ECO:0000313" key="2">
    <source>
        <dbReference type="Proteomes" id="UP000326380"/>
    </source>
</evidence>
<dbReference type="Proteomes" id="UP000326380">
    <property type="component" value="Unassembled WGS sequence"/>
</dbReference>
<accession>A0A7L5A1L2</accession>
<keyword evidence="2" id="KW-1185">Reference proteome</keyword>
<dbReference type="AlphaFoldDB" id="A0A7L5A1L2"/>
<comment type="caution">
    <text evidence="1">The sequence shown here is derived from an EMBL/GenBank/DDBJ whole genome shotgun (WGS) entry which is preliminary data.</text>
</comment>
<reference evidence="1 2" key="1">
    <citation type="submission" date="2019-09" db="EMBL/GenBank/DDBJ databases">
        <title>Genome sequence of Hymenobacter sp. M3.</title>
        <authorList>
            <person name="Srinivasan S."/>
        </authorList>
    </citation>
    <scope>NUCLEOTIDE SEQUENCE [LARGE SCALE GENOMIC DNA]</scope>
    <source>
        <strain evidence="1 2">M3</strain>
    </source>
</reference>
<protein>
    <submittedName>
        <fullName evidence="1">Uncharacterized protein</fullName>
    </submittedName>
</protein>
<dbReference type="RefSeq" id="WP_151078435.1">
    <property type="nucleotide sequence ID" value="NZ_CP047647.1"/>
</dbReference>
<gene>
    <name evidence="1" type="ORF">F0P96_08495</name>
</gene>
<organism evidence="1 2">
    <name type="scientific">Hymenobacter busanensis</name>
    <dbReference type="NCBI Taxonomy" id="2607656"/>
    <lineage>
        <taxon>Bacteria</taxon>
        <taxon>Pseudomonadati</taxon>
        <taxon>Bacteroidota</taxon>
        <taxon>Cytophagia</taxon>
        <taxon>Cytophagales</taxon>
        <taxon>Hymenobacteraceae</taxon>
        <taxon>Hymenobacter</taxon>
    </lineage>
</organism>
<sequence length="269" mass="30395">MFSFLQNLLPRLLQFSQTLDQIELFVDKPWALIDEDGQQQTYIFRRGGELLMSLDGQVQIGKWDYIAPAQSLLIDRGLDKILLTHFFFTDALLVLARDGKPESKFVLANRQLMPDLDIIGYLRTLEVKKNIISNNPKNSISAHQIKKLSMNTNEGVKLLFYSLSNILAIGDASYIDDSPTPDGRYVIEGGEWGIYTNGGIVSEIFWPKNYKLKTGEDIIVECRTSRDEPDLGYKVLSASGSALADGKYNSFGMGKFRILHERIDGFPLF</sequence>
<proteinExistence type="predicted"/>
<name>A0A7L5A1L2_9BACT</name>
<dbReference type="EMBL" id="VTWU01000003">
    <property type="protein sequence ID" value="KAA9333014.1"/>
    <property type="molecule type" value="Genomic_DNA"/>
</dbReference>